<keyword evidence="5 10" id="KW-0812">Transmembrane</keyword>
<keyword evidence="4" id="KW-0973">c-di-GMP</keyword>
<dbReference type="SUPFAM" id="SSF141868">
    <property type="entry name" value="EAL domain-like"/>
    <property type="match status" value="1"/>
</dbReference>
<dbReference type="Pfam" id="PF12792">
    <property type="entry name" value="CSS-motif"/>
    <property type="match status" value="1"/>
</dbReference>
<dbReference type="Gene3D" id="3.20.20.450">
    <property type="entry name" value="EAL domain"/>
    <property type="match status" value="1"/>
</dbReference>
<dbReference type="EC" id="3.1.4.52" evidence="2"/>
<keyword evidence="7 10" id="KW-1133">Transmembrane helix</keyword>
<reference evidence="12 13" key="1">
    <citation type="submission" date="2019-03" db="EMBL/GenBank/DDBJ databases">
        <title>Draft Genome Sequence of Massilia arenosa sp. nov., a Novel Massilia Species Isolated from a Sandy-loam Maize Soil.</title>
        <authorList>
            <person name="Raths R."/>
            <person name="Peta V."/>
            <person name="Bucking H."/>
        </authorList>
    </citation>
    <scope>NUCLEOTIDE SEQUENCE [LARGE SCALE GENOMIC DNA]</scope>
    <source>
        <strain evidence="12 13">MC02</strain>
    </source>
</reference>
<dbReference type="SMART" id="SM00052">
    <property type="entry name" value="EAL"/>
    <property type="match status" value="1"/>
</dbReference>
<evidence type="ECO:0000256" key="6">
    <source>
        <dbReference type="ARBA" id="ARBA00022801"/>
    </source>
</evidence>
<dbReference type="InterPro" id="IPR001633">
    <property type="entry name" value="EAL_dom"/>
</dbReference>
<keyword evidence="6" id="KW-0378">Hydrolase</keyword>
<evidence type="ECO:0000256" key="5">
    <source>
        <dbReference type="ARBA" id="ARBA00022692"/>
    </source>
</evidence>
<name>A0A4Y9SGH6_9BURK</name>
<keyword evidence="8 10" id="KW-0472">Membrane</keyword>
<evidence type="ECO:0000256" key="9">
    <source>
        <dbReference type="ARBA" id="ARBA00034290"/>
    </source>
</evidence>
<proteinExistence type="predicted"/>
<evidence type="ECO:0000256" key="1">
    <source>
        <dbReference type="ARBA" id="ARBA00004651"/>
    </source>
</evidence>
<comment type="catalytic activity">
    <reaction evidence="9">
        <text>3',3'-c-di-GMP + H2O = 5'-phosphoguanylyl(3'-&gt;5')guanosine + H(+)</text>
        <dbReference type="Rhea" id="RHEA:24902"/>
        <dbReference type="ChEBI" id="CHEBI:15377"/>
        <dbReference type="ChEBI" id="CHEBI:15378"/>
        <dbReference type="ChEBI" id="CHEBI:58754"/>
        <dbReference type="ChEBI" id="CHEBI:58805"/>
        <dbReference type="EC" id="3.1.4.52"/>
    </reaction>
</comment>
<dbReference type="PANTHER" id="PTHR33121">
    <property type="entry name" value="CYCLIC DI-GMP PHOSPHODIESTERASE PDEF"/>
    <property type="match status" value="1"/>
</dbReference>
<accession>A0A4Y9SGH6</accession>
<sequence>MRHRIMLGFTLLLALTAVLALPWFALQEARRQAYNITGEIAMGLARDVLHRANETSRQSLVAFQRMQKVATAPCSSAAVAVMQQLDLTSTYIQAVGYAHDGQVLCSSMASVPIRLGAPAFYTARGYAIYADVTLLEAGHTPLLALGGGDFFVVIHRDLPLDTWTTVPGVSLAVFHLDRPVGQGPLLAHGDVSPSWAAHVASQTAGSTFTDAKHLVAVLRSQEFRLSAVAAVPIGYMHARERDIALRLVPGGILAGIAVAATILLLARQQRSLAAALKYALRRDEFYLQYQPIIDLASGHCVGAEALLRWRRPNGESIGPDLFIPVAEQTGIITRLTERVLELIQADTGAFLARAPHFHIALNVAAKDFQSGRIVPMLDRFLERSGAAPSNLTVEITERTVVDLEKARGVLLQLRARGIAVSLDDFGTGYSSLSYLEALDVDHLKIDRSFIEAIGTRAPTSQVVQHIIAMARTLKLCMVAEGVESQAQADFLETHGVQYAQGWLFGKPMAFNELTETYRMWEPPKVRSGERSHRE</sequence>
<dbReference type="OrthoDB" id="9813903at2"/>
<feature type="domain" description="EAL" evidence="11">
    <location>
        <begin position="269"/>
        <end position="521"/>
    </location>
</feature>
<dbReference type="InterPro" id="IPR050706">
    <property type="entry name" value="Cyclic-di-GMP_PDE-like"/>
</dbReference>
<feature type="transmembrane region" description="Helical" evidence="10">
    <location>
        <begin position="243"/>
        <end position="266"/>
    </location>
</feature>
<evidence type="ECO:0000313" key="13">
    <source>
        <dbReference type="Proteomes" id="UP000298438"/>
    </source>
</evidence>
<dbReference type="AlphaFoldDB" id="A0A4Y9SGH6"/>
<dbReference type="Proteomes" id="UP000298438">
    <property type="component" value="Unassembled WGS sequence"/>
</dbReference>
<dbReference type="PROSITE" id="PS50883">
    <property type="entry name" value="EAL"/>
    <property type="match status" value="1"/>
</dbReference>
<evidence type="ECO:0000313" key="12">
    <source>
        <dbReference type="EMBL" id="TFW19321.1"/>
    </source>
</evidence>
<dbReference type="CDD" id="cd01948">
    <property type="entry name" value="EAL"/>
    <property type="match status" value="1"/>
</dbReference>
<dbReference type="Pfam" id="PF00563">
    <property type="entry name" value="EAL"/>
    <property type="match status" value="1"/>
</dbReference>
<keyword evidence="3" id="KW-1003">Cell membrane</keyword>
<dbReference type="PANTHER" id="PTHR33121:SF79">
    <property type="entry name" value="CYCLIC DI-GMP PHOSPHODIESTERASE PDED-RELATED"/>
    <property type="match status" value="1"/>
</dbReference>
<evidence type="ECO:0000256" key="2">
    <source>
        <dbReference type="ARBA" id="ARBA00012282"/>
    </source>
</evidence>
<evidence type="ECO:0000256" key="8">
    <source>
        <dbReference type="ARBA" id="ARBA00023136"/>
    </source>
</evidence>
<dbReference type="EMBL" id="SPVF01000148">
    <property type="protein sequence ID" value="TFW19321.1"/>
    <property type="molecule type" value="Genomic_DNA"/>
</dbReference>
<dbReference type="GO" id="GO:0005886">
    <property type="term" value="C:plasma membrane"/>
    <property type="evidence" value="ECO:0007669"/>
    <property type="project" value="UniProtKB-SubCell"/>
</dbReference>
<evidence type="ECO:0000256" key="7">
    <source>
        <dbReference type="ARBA" id="ARBA00022989"/>
    </source>
</evidence>
<dbReference type="InterPro" id="IPR035919">
    <property type="entry name" value="EAL_sf"/>
</dbReference>
<dbReference type="GO" id="GO:0071111">
    <property type="term" value="F:cyclic-guanylate-specific phosphodiesterase activity"/>
    <property type="evidence" value="ECO:0007669"/>
    <property type="project" value="UniProtKB-EC"/>
</dbReference>
<comment type="subcellular location">
    <subcellularLocation>
        <location evidence="1">Cell membrane</location>
        <topology evidence="1">Multi-pass membrane protein</topology>
    </subcellularLocation>
</comment>
<dbReference type="InterPro" id="IPR024744">
    <property type="entry name" value="CSS-motif_dom"/>
</dbReference>
<organism evidence="12 13">
    <name type="scientific">Zemynaea arenosa</name>
    <dbReference type="NCBI Taxonomy" id="2561931"/>
    <lineage>
        <taxon>Bacteria</taxon>
        <taxon>Pseudomonadati</taxon>
        <taxon>Pseudomonadota</taxon>
        <taxon>Betaproteobacteria</taxon>
        <taxon>Burkholderiales</taxon>
        <taxon>Oxalobacteraceae</taxon>
        <taxon>Telluria group</taxon>
        <taxon>Zemynaea</taxon>
    </lineage>
</organism>
<evidence type="ECO:0000256" key="10">
    <source>
        <dbReference type="SAM" id="Phobius"/>
    </source>
</evidence>
<evidence type="ECO:0000259" key="11">
    <source>
        <dbReference type="PROSITE" id="PS50883"/>
    </source>
</evidence>
<evidence type="ECO:0000256" key="3">
    <source>
        <dbReference type="ARBA" id="ARBA00022475"/>
    </source>
</evidence>
<evidence type="ECO:0000256" key="4">
    <source>
        <dbReference type="ARBA" id="ARBA00022636"/>
    </source>
</evidence>
<keyword evidence="13" id="KW-1185">Reference proteome</keyword>
<dbReference type="RefSeq" id="WP_135207434.1">
    <property type="nucleotide sequence ID" value="NZ_SPVF01000148.1"/>
</dbReference>
<gene>
    <name evidence="12" type="ORF">E4L96_11865</name>
</gene>
<comment type="caution">
    <text evidence="12">The sequence shown here is derived from an EMBL/GenBank/DDBJ whole genome shotgun (WGS) entry which is preliminary data.</text>
</comment>
<protein>
    <recommendedName>
        <fullName evidence="2">cyclic-guanylate-specific phosphodiesterase</fullName>
        <ecNumber evidence="2">3.1.4.52</ecNumber>
    </recommendedName>
</protein>